<dbReference type="SUPFAM" id="SSF51197">
    <property type="entry name" value="Clavaminate synthase-like"/>
    <property type="match status" value="1"/>
</dbReference>
<dbReference type="InterPro" id="IPR003776">
    <property type="entry name" value="YcaO-like_dom"/>
</dbReference>
<accession>A0A1L4CZG1</accession>
<organism evidence="2 3">
    <name type="scientific">Silvanigrella aquatica</name>
    <dbReference type="NCBI Taxonomy" id="1915309"/>
    <lineage>
        <taxon>Bacteria</taxon>
        <taxon>Pseudomonadati</taxon>
        <taxon>Bdellovibrionota</taxon>
        <taxon>Oligoflexia</taxon>
        <taxon>Silvanigrellales</taxon>
        <taxon>Silvanigrellaceae</taxon>
        <taxon>Silvanigrella</taxon>
    </lineage>
</organism>
<dbReference type="EMBL" id="CP017834">
    <property type="protein sequence ID" value="APJ03336.1"/>
    <property type="molecule type" value="Genomic_DNA"/>
</dbReference>
<dbReference type="KEGG" id="saqi:AXG55_05220"/>
<dbReference type="AlphaFoldDB" id="A0A1L4CZG1"/>
<evidence type="ECO:0000313" key="2">
    <source>
        <dbReference type="EMBL" id="APJ03336.1"/>
    </source>
</evidence>
<dbReference type="PANTHER" id="PTHR37809">
    <property type="entry name" value="RIBOSOMAL PROTEIN S12 METHYLTHIOTRANSFERASE ACCESSORY FACTOR YCAO"/>
    <property type="match status" value="1"/>
</dbReference>
<dbReference type="Gene3D" id="3.30.1330.230">
    <property type="match status" value="1"/>
</dbReference>
<evidence type="ECO:0000259" key="1">
    <source>
        <dbReference type="PROSITE" id="PS51664"/>
    </source>
</evidence>
<dbReference type="RefSeq" id="WP_148697068.1">
    <property type="nucleotide sequence ID" value="NZ_CP017834.1"/>
</dbReference>
<evidence type="ECO:0000313" key="3">
    <source>
        <dbReference type="Proteomes" id="UP000184731"/>
    </source>
</evidence>
<dbReference type="OrthoDB" id="9075305at2"/>
<protein>
    <recommendedName>
        <fullName evidence="1">YcaO domain-containing protein</fullName>
    </recommendedName>
</protein>
<reference evidence="2 3" key="1">
    <citation type="submission" date="2016-10" db="EMBL/GenBank/DDBJ databases">
        <title>Silvanigrella aquatica sp. nov., isolated from a freshwater lake located in the Black Forest, Germany, description of Silvanigrellaceae fam. nov., Silvanigrellales ord. nov., reclassification of the order Bdellovibrionales in the class Oligoflexia, reclassification of the families Bacteriovoracaceae and Halobacteriovoraceae in the new order Bacteriovoracales ord. nov., and reclassification of the family Pseudobacteriovoracaceae in the order Oligoflexiales.</title>
        <authorList>
            <person name="Hahn M.W."/>
            <person name="Schmidt J."/>
            <person name="Koll U."/>
            <person name="Rohde M."/>
            <person name="Verbag S."/>
            <person name="Pitt A."/>
            <person name="Nakai R."/>
            <person name="Naganuma T."/>
            <person name="Lang E."/>
        </authorList>
    </citation>
    <scope>NUCLEOTIDE SEQUENCE [LARGE SCALE GENOMIC DNA]</scope>
    <source>
        <strain evidence="2 3">MWH-Nonnen-W8red</strain>
    </source>
</reference>
<dbReference type="PANTHER" id="PTHR37809:SF1">
    <property type="entry name" value="RIBOSOMAL PROTEIN S12 METHYLTHIOTRANSFERASE ACCESSORY FACTOR YCAO"/>
    <property type="match status" value="1"/>
</dbReference>
<gene>
    <name evidence="2" type="ORF">AXG55_05220</name>
</gene>
<sequence>MVGDKGFAIFESFFSPQKCDNFIDAIKQYLSNNYDSVYSIFHIDLIVPEVEEFLNTPQLTNFIEDFMQCKSVLVSSGLYLRGSETIPHNDAVRISSEPQNKLIHVWISLDDILPTNGPLFYYPYSHNRKSLSLKDRMKVSNLIFKGENNSDYFINQNLDDPDNEKFLGQELELELKDFDFKKNVRETFLGKKGDIMISDGRLIHGGHKILDYSKNRPALIGFYLPKDEKNYYFSDYPKTLINRTADCPRKSLSPIVKLRNYSDENLNLITPERVIKSEVAVKNIFEFLNKNHFKVELSSVGQDIITYVCKIYHNKWPEAVGYGKGKTQPQSMASAMFESLEHLICRGDMIDESKRIAISVHSALKEWTCYPEEILFNNKDNHDPFHWDIFERYLNKHEKLLVPSFVIDSPGGAPSEIIKYNMGGAFSNSGTATGSTFEETALHSLNELIERDSFSLLLLETFCREKPKNLRIIDKETLPQNLQELLRISEMEVGYSMTLINMTSDLQVPSVTCFGPGVEEMEKPFLGFGCSPSAEYAIERAILENVQCWHGYHGLKIFNVEEKQMVLNTIIELPGLKKCLKQNYQNAIDQGFYEIIHFSELSNISKKIFNIHESSFSTSEVLSKIIEILEKNSMKVFVKTLFQDNNSGIICLKTIVRELEVFYLITSGLLPVPGKRGRTALSS</sequence>
<proteinExistence type="predicted"/>
<dbReference type="Proteomes" id="UP000184731">
    <property type="component" value="Chromosome"/>
</dbReference>
<feature type="domain" description="YcaO" evidence="1">
    <location>
        <begin position="323"/>
        <end position="683"/>
    </location>
</feature>
<dbReference type="Pfam" id="PF05721">
    <property type="entry name" value="PhyH"/>
    <property type="match status" value="1"/>
</dbReference>
<keyword evidence="3" id="KW-1185">Reference proteome</keyword>
<dbReference type="Pfam" id="PF02624">
    <property type="entry name" value="YcaO"/>
    <property type="match status" value="1"/>
</dbReference>
<dbReference type="PROSITE" id="PS51664">
    <property type="entry name" value="YCAO"/>
    <property type="match status" value="1"/>
</dbReference>
<dbReference type="STRING" id="1915309.AXG55_05220"/>
<dbReference type="InterPro" id="IPR008775">
    <property type="entry name" value="Phytyl_CoA_dOase-like"/>
</dbReference>
<name>A0A1L4CZG1_9BACT</name>
<dbReference type="Gene3D" id="2.60.120.620">
    <property type="entry name" value="q2cbj1_9rhob like domain"/>
    <property type="match status" value="1"/>
</dbReference>
<dbReference type="GO" id="GO:0016706">
    <property type="term" value="F:2-oxoglutarate-dependent dioxygenase activity"/>
    <property type="evidence" value="ECO:0007669"/>
    <property type="project" value="UniProtKB-ARBA"/>
</dbReference>